<dbReference type="PROSITE" id="PS50157">
    <property type="entry name" value="ZINC_FINGER_C2H2_2"/>
    <property type="match status" value="7"/>
</dbReference>
<evidence type="ECO:0000256" key="9">
    <source>
        <dbReference type="ARBA" id="ARBA00023242"/>
    </source>
</evidence>
<feature type="domain" description="C2H2-type" evidence="11">
    <location>
        <begin position="258"/>
        <end position="282"/>
    </location>
</feature>
<keyword evidence="5" id="KW-0862">Zinc</keyword>
<evidence type="ECO:0000259" key="11">
    <source>
        <dbReference type="PROSITE" id="PS50157"/>
    </source>
</evidence>
<accession>A0A226E9A6</accession>
<dbReference type="GO" id="GO:0008270">
    <property type="term" value="F:zinc ion binding"/>
    <property type="evidence" value="ECO:0007669"/>
    <property type="project" value="UniProtKB-KW"/>
</dbReference>
<dbReference type="Proteomes" id="UP000198287">
    <property type="component" value="Unassembled WGS sequence"/>
</dbReference>
<evidence type="ECO:0000256" key="6">
    <source>
        <dbReference type="ARBA" id="ARBA00023015"/>
    </source>
</evidence>
<evidence type="ECO:0000256" key="3">
    <source>
        <dbReference type="ARBA" id="ARBA00022737"/>
    </source>
</evidence>
<dbReference type="PROSITE" id="PS00028">
    <property type="entry name" value="ZINC_FINGER_C2H2_1"/>
    <property type="match status" value="9"/>
</dbReference>
<feature type="domain" description="C2H2-type" evidence="11">
    <location>
        <begin position="293"/>
        <end position="316"/>
    </location>
</feature>
<comment type="caution">
    <text evidence="12">The sequence shown here is derived from an EMBL/GenBank/DDBJ whole genome shotgun (WGS) entry which is preliminary data.</text>
</comment>
<dbReference type="EMBL" id="LNIX01000005">
    <property type="protein sequence ID" value="OXA53607.1"/>
    <property type="molecule type" value="Genomic_DNA"/>
</dbReference>
<keyword evidence="4 10" id="KW-0863">Zinc-finger</keyword>
<dbReference type="InterPro" id="IPR036236">
    <property type="entry name" value="Znf_C2H2_sf"/>
</dbReference>
<protein>
    <submittedName>
        <fullName evidence="12">Zinc finger protein 26</fullName>
    </submittedName>
</protein>
<sequence>MDNSLNLSCYICGVSDKLIVPLKVEYSQTICQLLRKNNVFLKNSPQQTDQIQTWNNCYHCCELISELNRLINKQGKIVDQIKNKIEKEAKSIRNLAQITQIKEEEECESEAEEFFCKIEVEPDPKDDEEGDSFVLHTFDPPPMKRMRSSINTMQPPKTPRAPLPCPICNKLFRGGHGRRRRQDHIDRVHGNIEKFTCRYCTGTFSTNGHWLNHLLKKHERLQNEKSLCCTFCEKKFAISELYERHVENHTKLDGTLPFFCQICDTRFQRQDQLDQHTEKAHAVNGINRKPIKYSCSLCEATFSSQGKLSTHQRAEHPTLLTWICGRCNSAHLDETHLATHSLLHKEGLGSYSCLVCKKAVFKTKVELNLHLSGKHSGEEIVPCGVDGCPKRFSSLNDKLHHLGSEHKEPVFKCNYCEERFTKYQARIMHEKQAHKDQGIESFPCQWESCDKEFPTRLALGSHVRMRHKRRGAKTCEVCGKELSTMASYKNHMKIHNGVKDLICDVCGRGFSCLKGLKDHQITHTGERPFKCKLCDKAYTQGHVLKTHVSKVHGSEEIKN</sequence>
<dbReference type="FunFam" id="3.30.160.60:FF:000322">
    <property type="entry name" value="GDNF-inducible zinc finger protein 1"/>
    <property type="match status" value="1"/>
</dbReference>
<evidence type="ECO:0000256" key="1">
    <source>
        <dbReference type="ARBA" id="ARBA00004123"/>
    </source>
</evidence>
<evidence type="ECO:0000313" key="12">
    <source>
        <dbReference type="EMBL" id="OXA53607.1"/>
    </source>
</evidence>
<proteinExistence type="predicted"/>
<dbReference type="PANTHER" id="PTHR24379">
    <property type="entry name" value="KRAB AND ZINC FINGER DOMAIN-CONTAINING"/>
    <property type="match status" value="1"/>
</dbReference>
<evidence type="ECO:0000256" key="10">
    <source>
        <dbReference type="PROSITE-ProRule" id="PRU00042"/>
    </source>
</evidence>
<dbReference type="Pfam" id="PF12874">
    <property type="entry name" value="zf-met"/>
    <property type="match status" value="1"/>
</dbReference>
<feature type="domain" description="C2H2-type" evidence="11">
    <location>
        <begin position="501"/>
        <end position="528"/>
    </location>
</feature>
<dbReference type="SMART" id="SM00355">
    <property type="entry name" value="ZnF_C2H2"/>
    <property type="match status" value="13"/>
</dbReference>
<dbReference type="GO" id="GO:0005634">
    <property type="term" value="C:nucleus"/>
    <property type="evidence" value="ECO:0007669"/>
    <property type="project" value="UniProtKB-SubCell"/>
</dbReference>
<feature type="domain" description="C2H2-type" evidence="11">
    <location>
        <begin position="411"/>
        <end position="439"/>
    </location>
</feature>
<feature type="domain" description="C2H2-type" evidence="11">
    <location>
        <begin position="473"/>
        <end position="500"/>
    </location>
</feature>
<dbReference type="PANTHER" id="PTHR24379:SF127">
    <property type="entry name" value="BLOODY FINGERS-RELATED"/>
    <property type="match status" value="1"/>
</dbReference>
<feature type="domain" description="C2H2-type" evidence="11">
    <location>
        <begin position="442"/>
        <end position="472"/>
    </location>
</feature>
<dbReference type="GO" id="GO:0000977">
    <property type="term" value="F:RNA polymerase II transcription regulatory region sequence-specific DNA binding"/>
    <property type="evidence" value="ECO:0007669"/>
    <property type="project" value="TreeGrafter"/>
</dbReference>
<dbReference type="Gene3D" id="3.30.160.60">
    <property type="entry name" value="Classic Zinc Finger"/>
    <property type="match status" value="7"/>
</dbReference>
<keyword evidence="8" id="KW-0804">Transcription</keyword>
<dbReference type="STRING" id="158441.A0A226E9A6"/>
<evidence type="ECO:0000256" key="2">
    <source>
        <dbReference type="ARBA" id="ARBA00022723"/>
    </source>
</evidence>
<keyword evidence="6" id="KW-0805">Transcription regulation</keyword>
<evidence type="ECO:0000313" key="13">
    <source>
        <dbReference type="Proteomes" id="UP000198287"/>
    </source>
</evidence>
<dbReference type="SUPFAM" id="SSF57667">
    <property type="entry name" value="beta-beta-alpha zinc fingers"/>
    <property type="match status" value="6"/>
</dbReference>
<keyword evidence="13" id="KW-1185">Reference proteome</keyword>
<dbReference type="Pfam" id="PF00096">
    <property type="entry name" value="zf-C2H2"/>
    <property type="match status" value="2"/>
</dbReference>
<reference evidence="12 13" key="1">
    <citation type="submission" date="2015-12" db="EMBL/GenBank/DDBJ databases">
        <title>The genome of Folsomia candida.</title>
        <authorList>
            <person name="Faddeeva A."/>
            <person name="Derks M.F."/>
            <person name="Anvar Y."/>
            <person name="Smit S."/>
            <person name="Van Straalen N."/>
            <person name="Roelofs D."/>
        </authorList>
    </citation>
    <scope>NUCLEOTIDE SEQUENCE [LARGE SCALE GENOMIC DNA]</scope>
    <source>
        <strain evidence="12 13">VU population</strain>
        <tissue evidence="12">Whole body</tissue>
    </source>
</reference>
<evidence type="ECO:0000256" key="7">
    <source>
        <dbReference type="ARBA" id="ARBA00023125"/>
    </source>
</evidence>
<dbReference type="Pfam" id="PF13912">
    <property type="entry name" value="zf-C2H2_6"/>
    <property type="match status" value="2"/>
</dbReference>
<dbReference type="AlphaFoldDB" id="A0A226E9A6"/>
<evidence type="ECO:0000256" key="4">
    <source>
        <dbReference type="ARBA" id="ARBA00022771"/>
    </source>
</evidence>
<keyword evidence="3" id="KW-0677">Repeat</keyword>
<keyword evidence="9" id="KW-0539">Nucleus</keyword>
<evidence type="ECO:0000256" key="5">
    <source>
        <dbReference type="ARBA" id="ARBA00022833"/>
    </source>
</evidence>
<keyword evidence="7" id="KW-0238">DNA-binding</keyword>
<feature type="domain" description="C2H2-type" evidence="11">
    <location>
        <begin position="529"/>
        <end position="557"/>
    </location>
</feature>
<evidence type="ECO:0000256" key="8">
    <source>
        <dbReference type="ARBA" id="ARBA00023163"/>
    </source>
</evidence>
<dbReference type="GO" id="GO:0000981">
    <property type="term" value="F:DNA-binding transcription factor activity, RNA polymerase II-specific"/>
    <property type="evidence" value="ECO:0007669"/>
    <property type="project" value="TreeGrafter"/>
</dbReference>
<gene>
    <name evidence="12" type="ORF">Fcan01_10852</name>
</gene>
<dbReference type="OrthoDB" id="6077919at2759"/>
<name>A0A226E9A6_FOLCA</name>
<comment type="subcellular location">
    <subcellularLocation>
        <location evidence="1">Nucleus</location>
    </subcellularLocation>
</comment>
<dbReference type="InterPro" id="IPR013087">
    <property type="entry name" value="Znf_C2H2_type"/>
</dbReference>
<organism evidence="12 13">
    <name type="scientific">Folsomia candida</name>
    <name type="common">Springtail</name>
    <dbReference type="NCBI Taxonomy" id="158441"/>
    <lineage>
        <taxon>Eukaryota</taxon>
        <taxon>Metazoa</taxon>
        <taxon>Ecdysozoa</taxon>
        <taxon>Arthropoda</taxon>
        <taxon>Hexapoda</taxon>
        <taxon>Collembola</taxon>
        <taxon>Entomobryomorpha</taxon>
        <taxon>Isotomoidea</taxon>
        <taxon>Isotomidae</taxon>
        <taxon>Proisotominae</taxon>
        <taxon>Folsomia</taxon>
    </lineage>
</organism>
<keyword evidence="2" id="KW-0479">Metal-binding</keyword>